<dbReference type="Proteomes" id="UP000218287">
    <property type="component" value="Chromosome"/>
</dbReference>
<gene>
    <name evidence="1" type="ORF">NIES21_14770</name>
</gene>
<organism evidence="1 2">
    <name type="scientific">Anabaenopsis circularis NIES-21</name>
    <dbReference type="NCBI Taxonomy" id="1085406"/>
    <lineage>
        <taxon>Bacteria</taxon>
        <taxon>Bacillati</taxon>
        <taxon>Cyanobacteriota</taxon>
        <taxon>Cyanophyceae</taxon>
        <taxon>Nostocales</taxon>
        <taxon>Nodulariaceae</taxon>
        <taxon>Anabaenopsis</taxon>
    </lineage>
</organism>
<evidence type="ECO:0000313" key="1">
    <source>
        <dbReference type="EMBL" id="BAY15659.1"/>
    </source>
</evidence>
<dbReference type="EMBL" id="AP018174">
    <property type="protein sequence ID" value="BAY15659.1"/>
    <property type="molecule type" value="Genomic_DNA"/>
</dbReference>
<evidence type="ECO:0000313" key="2">
    <source>
        <dbReference type="Proteomes" id="UP000218287"/>
    </source>
</evidence>
<proteinExistence type="predicted"/>
<sequence>MKSKRIVLDEKHIPKAEEIIRQTGINNLSQLFTILLVNYGDRLITSLKGSNKPN</sequence>
<name>A0A1Z4GDW1_9CYAN</name>
<reference evidence="1 2" key="1">
    <citation type="submission" date="2017-06" db="EMBL/GenBank/DDBJ databases">
        <title>Genome sequencing of cyanobaciteial culture collection at National Institute for Environmental Studies (NIES).</title>
        <authorList>
            <person name="Hirose Y."/>
            <person name="Shimura Y."/>
            <person name="Fujisawa T."/>
            <person name="Nakamura Y."/>
            <person name="Kawachi M."/>
        </authorList>
    </citation>
    <scope>NUCLEOTIDE SEQUENCE [LARGE SCALE GENOMIC DNA]</scope>
    <source>
        <strain evidence="1 2">NIES-21</strain>
    </source>
</reference>
<keyword evidence="2" id="KW-1185">Reference proteome</keyword>
<dbReference type="AlphaFoldDB" id="A0A1Z4GDW1"/>
<protein>
    <submittedName>
        <fullName evidence="1">Uncharacterized protein</fullName>
    </submittedName>
</protein>
<accession>A0A1Z4GDW1</accession>